<name>A0AAN0RBG3_9PROT</name>
<gene>
    <name evidence="2" type="ORF">GbCGDNIH3_0043</name>
</gene>
<evidence type="ECO:0000256" key="1">
    <source>
        <dbReference type="SAM" id="MobiDB-lite"/>
    </source>
</evidence>
<dbReference type="EMBL" id="CP003181">
    <property type="protein sequence ID" value="AHJ61780.1"/>
    <property type="molecule type" value="Genomic_DNA"/>
</dbReference>
<reference evidence="3" key="1">
    <citation type="submission" date="2012-06" db="EMBL/GenBank/DDBJ databases">
        <title>Genome analysis of multiple Granulibacter bethesdensis isolates demonstrates substantial genome diversity.</title>
        <authorList>
            <person name="Greenberg D.E."/>
            <person name="Porcella S.F."/>
            <person name="Zarember K."/>
            <person name="Zelazny A.M."/>
            <person name="Bruno D."/>
            <person name="Martens C."/>
            <person name="Barbian K.D."/>
            <person name="Jaske E."/>
            <person name="Holland S.M."/>
        </authorList>
    </citation>
    <scope>NUCLEOTIDE SEQUENCE [LARGE SCALE GENOMIC DNA]</scope>
    <source>
        <strain evidence="3">CGDNIH3</strain>
    </source>
</reference>
<sequence>MKGFRLMRPDKQDEQAVEAGAEEHSPGPGKAGQVCGRLAQMDPALRAGHELPMVEHALLWTMRAWAIGVSRRVDTSAAIQEVYQRLGIPAAALYLDGFMWALCRGASRQLDVNCVCQTVVSQDEALLLDVLALAQEQRYEAMTVLSGMTKPGAAIAGCENAGQLMHLLNTAGHVMSRASAALRRHAFGTMEEGMSTALH</sequence>
<feature type="region of interest" description="Disordered" evidence="1">
    <location>
        <begin position="1"/>
        <end position="31"/>
    </location>
</feature>
<dbReference type="Proteomes" id="UP000019438">
    <property type="component" value="Chromosome"/>
</dbReference>
<evidence type="ECO:0000313" key="2">
    <source>
        <dbReference type="EMBL" id="AHJ61780.1"/>
    </source>
</evidence>
<dbReference type="KEGG" id="gbc:GbCGDNIH3_0043"/>
<dbReference type="AlphaFoldDB" id="A0AAN0RBG3"/>
<evidence type="ECO:0000313" key="3">
    <source>
        <dbReference type="Proteomes" id="UP000019438"/>
    </source>
</evidence>
<proteinExistence type="predicted"/>
<organism evidence="2 3">
    <name type="scientific">Granulibacter bethesdensis</name>
    <dbReference type="NCBI Taxonomy" id="364410"/>
    <lineage>
        <taxon>Bacteria</taxon>
        <taxon>Pseudomonadati</taxon>
        <taxon>Pseudomonadota</taxon>
        <taxon>Alphaproteobacteria</taxon>
        <taxon>Acetobacterales</taxon>
        <taxon>Acetobacteraceae</taxon>
        <taxon>Granulibacter</taxon>
    </lineage>
</organism>
<protein>
    <submittedName>
        <fullName evidence="2">Uncharacterized protein</fullName>
    </submittedName>
</protein>
<accession>A0AAN0RBG3</accession>